<proteinExistence type="predicted"/>
<reference evidence="2 3" key="1">
    <citation type="submission" date="2018-08" db="EMBL/GenBank/DDBJ databases">
        <title>Erythrobacter zhengii sp.nov., a bacterium isolated from deep-sea sediment.</title>
        <authorList>
            <person name="Fang C."/>
            <person name="Wu Y.-H."/>
            <person name="Sun C."/>
            <person name="Wang H."/>
            <person name="Cheng H."/>
            <person name="Meng F.-X."/>
            <person name="Wang C.-S."/>
            <person name="Xu X.-W."/>
        </authorList>
    </citation>
    <scope>NUCLEOTIDE SEQUENCE [LARGE SCALE GENOMIC DNA]</scope>
    <source>
        <strain evidence="2 3">CCTCC AB 2015396</strain>
    </source>
</reference>
<feature type="chain" id="PRO_5017248083" description="DUF5666 domain-containing protein" evidence="1">
    <location>
        <begin position="23"/>
        <end position="130"/>
    </location>
</feature>
<evidence type="ECO:0000313" key="3">
    <source>
        <dbReference type="Proteomes" id="UP000265366"/>
    </source>
</evidence>
<dbReference type="InterPro" id="IPR046150">
    <property type="entry name" value="DUF6152"/>
</dbReference>
<evidence type="ECO:0000313" key="2">
    <source>
        <dbReference type="EMBL" id="RIV80465.1"/>
    </source>
</evidence>
<dbReference type="Proteomes" id="UP000265366">
    <property type="component" value="Unassembled WGS sequence"/>
</dbReference>
<dbReference type="Pfam" id="PF19649">
    <property type="entry name" value="DUF6152"/>
    <property type="match status" value="1"/>
</dbReference>
<organism evidence="2 3">
    <name type="scientific">Aurantiacibacter xanthus</name>
    <dbReference type="NCBI Taxonomy" id="1784712"/>
    <lineage>
        <taxon>Bacteria</taxon>
        <taxon>Pseudomonadati</taxon>
        <taxon>Pseudomonadota</taxon>
        <taxon>Alphaproteobacteria</taxon>
        <taxon>Sphingomonadales</taxon>
        <taxon>Erythrobacteraceae</taxon>
        <taxon>Aurantiacibacter</taxon>
    </lineage>
</organism>
<name>A0A3A1P3E7_9SPHN</name>
<evidence type="ECO:0000256" key="1">
    <source>
        <dbReference type="SAM" id="SignalP"/>
    </source>
</evidence>
<comment type="caution">
    <text evidence="2">The sequence shown here is derived from an EMBL/GenBank/DDBJ whole genome shotgun (WGS) entry which is preliminary data.</text>
</comment>
<gene>
    <name evidence="2" type="ORF">D2V17_19305</name>
</gene>
<dbReference type="OrthoDB" id="8420938at2"/>
<feature type="signal peptide" evidence="1">
    <location>
        <begin position="1"/>
        <end position="22"/>
    </location>
</feature>
<evidence type="ECO:0008006" key="4">
    <source>
        <dbReference type="Google" id="ProtNLM"/>
    </source>
</evidence>
<keyword evidence="1" id="KW-0732">Signal</keyword>
<protein>
    <recommendedName>
        <fullName evidence="4">DUF5666 domain-containing protein</fullName>
    </recommendedName>
</protein>
<dbReference type="AlphaFoldDB" id="A0A3A1P3E7"/>
<dbReference type="RefSeq" id="WP_119594771.1">
    <property type="nucleotide sequence ID" value="NZ_QXFM01000142.1"/>
</dbReference>
<accession>A0A3A1P3E7</accession>
<keyword evidence="3" id="KW-1185">Reference proteome</keyword>
<dbReference type="EMBL" id="QXFM01000142">
    <property type="protein sequence ID" value="RIV80465.1"/>
    <property type="molecule type" value="Genomic_DNA"/>
</dbReference>
<sequence>MSRLFLAPLALATVLTATLASAHHSFAVFFDDKQEVTLRGTVTMFRFTNPHGTLAFDVTGPDGQVQHWRAETNAPSVLQRRGWTRSSVRPGQVITIKGWRARDGSRYIRMGEVRDADGKLVGGRFGTNDD</sequence>